<evidence type="ECO:0000256" key="1">
    <source>
        <dbReference type="SAM" id="Phobius"/>
    </source>
</evidence>
<feature type="transmembrane region" description="Helical" evidence="1">
    <location>
        <begin position="212"/>
        <end position="235"/>
    </location>
</feature>
<feature type="transmembrane region" description="Helical" evidence="1">
    <location>
        <begin position="181"/>
        <end position="200"/>
    </location>
</feature>
<feature type="transmembrane region" description="Helical" evidence="1">
    <location>
        <begin position="48"/>
        <end position="65"/>
    </location>
</feature>
<accession>A0AAD0KK48</accession>
<protein>
    <recommendedName>
        <fullName evidence="4">Bile acid:sodium symporter</fullName>
    </recommendedName>
</protein>
<keyword evidence="1" id="KW-0812">Transmembrane</keyword>
<keyword evidence="1" id="KW-1133">Transmembrane helix</keyword>
<proteinExistence type="predicted"/>
<name>A0AAD0KK48_9BACL</name>
<dbReference type="PANTHER" id="PTHR10361">
    <property type="entry name" value="SODIUM-BILE ACID COTRANSPORTER"/>
    <property type="match status" value="1"/>
</dbReference>
<keyword evidence="1" id="KW-0472">Membrane</keyword>
<evidence type="ECO:0000313" key="2">
    <source>
        <dbReference type="EMBL" id="AWV32888.1"/>
    </source>
</evidence>
<gene>
    <name evidence="2" type="ORF">CD191_09810</name>
</gene>
<feature type="transmembrane region" description="Helical" evidence="1">
    <location>
        <begin position="242"/>
        <end position="263"/>
    </location>
</feature>
<sequence>MSLIHKVYCQVFANIRNGLIKSNVVLEKIMPLLTPTAIVVGVLNESRLLPFTGLVPWIFAVMTLIGSLKSNLKDLLGVLLKPQKLIILMVILHIVMPLIGWLAAMAFFPGDPYTVTGYVLLFAIPTGVVSVVWVSMYGGNIALTLALILIDTLLSPIVVPGTLYLLMGASVEIQLGDMMKGLLWMVVIPSVVGMLLNQWTKGKVNTVCGPPLAPFVKVGLFVVVSINGASIARYLKHPDGKLAIIIGVTFITVVLGYVIGALVSRRFRFSYEDSVAVQFNSGMRNLSAGAVLAVKYFPPAVALPVISGMLFQQILAAMSGLFLRSRTKRLLSEGALMQVNTASQIEPPVSSRTDDRPC</sequence>
<organism evidence="2 3">
    <name type="scientific">Paenibacillus odorifer</name>
    <dbReference type="NCBI Taxonomy" id="189426"/>
    <lineage>
        <taxon>Bacteria</taxon>
        <taxon>Bacillati</taxon>
        <taxon>Bacillota</taxon>
        <taxon>Bacilli</taxon>
        <taxon>Bacillales</taxon>
        <taxon>Paenibacillaceae</taxon>
        <taxon>Paenibacillus</taxon>
    </lineage>
</organism>
<reference evidence="2 3" key="1">
    <citation type="submission" date="2017-06" db="EMBL/GenBank/DDBJ databases">
        <title>Complete genome sequence of Paenibacillus odorifer CBA7130.</title>
        <authorList>
            <person name="Nam Y.-D."/>
            <person name="Kang J."/>
            <person name="Chung W.-H."/>
        </authorList>
    </citation>
    <scope>NUCLEOTIDE SEQUENCE [LARGE SCALE GENOMIC DNA]</scope>
    <source>
        <strain evidence="2 3">CBA7130</strain>
    </source>
</reference>
<dbReference type="Pfam" id="PF13593">
    <property type="entry name" value="SBF_like"/>
    <property type="match status" value="1"/>
</dbReference>
<dbReference type="InterPro" id="IPR038770">
    <property type="entry name" value="Na+/solute_symporter_sf"/>
</dbReference>
<dbReference type="Proteomes" id="UP000249163">
    <property type="component" value="Chromosome"/>
</dbReference>
<feature type="transmembrane region" description="Helical" evidence="1">
    <location>
        <begin position="301"/>
        <end position="323"/>
    </location>
</feature>
<evidence type="ECO:0000313" key="3">
    <source>
        <dbReference type="Proteomes" id="UP000249163"/>
    </source>
</evidence>
<dbReference type="Gene3D" id="1.20.1530.20">
    <property type="match status" value="1"/>
</dbReference>
<dbReference type="InterPro" id="IPR016833">
    <property type="entry name" value="Put_Na-Bile_cotransptr"/>
</dbReference>
<feature type="transmembrane region" description="Helical" evidence="1">
    <location>
        <begin position="141"/>
        <end position="169"/>
    </location>
</feature>
<evidence type="ECO:0008006" key="4">
    <source>
        <dbReference type="Google" id="ProtNLM"/>
    </source>
</evidence>
<dbReference type="EMBL" id="CP021965">
    <property type="protein sequence ID" value="AWV32888.1"/>
    <property type="molecule type" value="Genomic_DNA"/>
</dbReference>
<dbReference type="AlphaFoldDB" id="A0AAD0KK48"/>
<dbReference type="InterPro" id="IPR004710">
    <property type="entry name" value="Bilac:Na_transpt"/>
</dbReference>
<feature type="transmembrane region" description="Helical" evidence="1">
    <location>
        <begin position="85"/>
        <end position="108"/>
    </location>
</feature>
<feature type="transmembrane region" description="Helical" evidence="1">
    <location>
        <begin position="115"/>
        <end position="135"/>
    </location>
</feature>
<dbReference type="PANTHER" id="PTHR10361:SF28">
    <property type="entry name" value="P3 PROTEIN-RELATED"/>
    <property type="match status" value="1"/>
</dbReference>